<gene>
    <name evidence="1" type="ORF">LWI28_001573</name>
</gene>
<protein>
    <submittedName>
        <fullName evidence="1">Uncharacterized protein</fullName>
    </submittedName>
</protein>
<dbReference type="Proteomes" id="UP001064489">
    <property type="component" value="Chromosome 9"/>
</dbReference>
<organism evidence="1 2">
    <name type="scientific">Acer negundo</name>
    <name type="common">Box elder</name>
    <dbReference type="NCBI Taxonomy" id="4023"/>
    <lineage>
        <taxon>Eukaryota</taxon>
        <taxon>Viridiplantae</taxon>
        <taxon>Streptophyta</taxon>
        <taxon>Embryophyta</taxon>
        <taxon>Tracheophyta</taxon>
        <taxon>Spermatophyta</taxon>
        <taxon>Magnoliopsida</taxon>
        <taxon>eudicotyledons</taxon>
        <taxon>Gunneridae</taxon>
        <taxon>Pentapetalae</taxon>
        <taxon>rosids</taxon>
        <taxon>malvids</taxon>
        <taxon>Sapindales</taxon>
        <taxon>Sapindaceae</taxon>
        <taxon>Hippocastanoideae</taxon>
        <taxon>Acereae</taxon>
        <taxon>Acer</taxon>
    </lineage>
</organism>
<sequence>MLTNAEDKKDGCCEETDGGGGGIHCAALLADKGSAAALMEAGLTVGIATADGESDVVIAGRGISTCRDVAELMYGGSYGGCTVVEGVD</sequence>
<dbReference type="AlphaFoldDB" id="A0AAD5JGI8"/>
<reference evidence="1" key="2">
    <citation type="submission" date="2023-02" db="EMBL/GenBank/DDBJ databases">
        <authorList>
            <person name="Swenson N.G."/>
            <person name="Wegrzyn J.L."/>
            <person name="Mcevoy S.L."/>
        </authorList>
    </citation>
    <scope>NUCLEOTIDE SEQUENCE</scope>
    <source>
        <strain evidence="1">91603</strain>
        <tissue evidence="1">Leaf</tissue>
    </source>
</reference>
<evidence type="ECO:0000313" key="1">
    <source>
        <dbReference type="EMBL" id="KAI9200021.1"/>
    </source>
</evidence>
<comment type="caution">
    <text evidence="1">The sequence shown here is derived from an EMBL/GenBank/DDBJ whole genome shotgun (WGS) entry which is preliminary data.</text>
</comment>
<reference evidence="1" key="1">
    <citation type="journal article" date="2022" name="Plant J.">
        <title>Strategies of tolerance reflected in two North American maple genomes.</title>
        <authorList>
            <person name="McEvoy S.L."/>
            <person name="Sezen U.U."/>
            <person name="Trouern-Trend A."/>
            <person name="McMahon S.M."/>
            <person name="Schaberg P.G."/>
            <person name="Yang J."/>
            <person name="Wegrzyn J.L."/>
            <person name="Swenson N.G."/>
        </authorList>
    </citation>
    <scope>NUCLEOTIDE SEQUENCE</scope>
    <source>
        <strain evidence="1">91603</strain>
    </source>
</reference>
<proteinExistence type="predicted"/>
<evidence type="ECO:0000313" key="2">
    <source>
        <dbReference type="Proteomes" id="UP001064489"/>
    </source>
</evidence>
<keyword evidence="2" id="KW-1185">Reference proteome</keyword>
<accession>A0AAD5JGI8</accession>
<name>A0AAD5JGI8_ACENE</name>
<dbReference type="EMBL" id="JAJSOW010000001">
    <property type="protein sequence ID" value="KAI9200021.1"/>
    <property type="molecule type" value="Genomic_DNA"/>
</dbReference>